<keyword evidence="3" id="KW-1185">Reference proteome</keyword>
<keyword evidence="1" id="KW-0732">Signal</keyword>
<evidence type="ECO:0000313" key="3">
    <source>
        <dbReference type="Proteomes" id="UP000325292"/>
    </source>
</evidence>
<evidence type="ECO:0000313" key="2">
    <source>
        <dbReference type="EMBL" id="AUW92911.1"/>
    </source>
</evidence>
<organism evidence="2 3">
    <name type="scientific">Sulfobacillus thermotolerans</name>
    <dbReference type="NCBI Taxonomy" id="338644"/>
    <lineage>
        <taxon>Bacteria</taxon>
        <taxon>Bacillati</taxon>
        <taxon>Bacillota</taxon>
        <taxon>Clostridia</taxon>
        <taxon>Eubacteriales</taxon>
        <taxon>Clostridiales Family XVII. Incertae Sedis</taxon>
        <taxon>Sulfobacillus</taxon>
    </lineage>
</organism>
<name>A0ABN5GX55_9FIRM</name>
<sequence>MRGKWLWGRGALAALGFAVAAAGLGPGYAQAAHGWSVPESKVIIRADSAAMNAVGGGRVVALNGAVQAGIPVLVVRVVRGQHVYRVSVNPQTDQTMSVVKIR</sequence>
<dbReference type="EMBL" id="CP019454">
    <property type="protein sequence ID" value="AUW92911.1"/>
    <property type="molecule type" value="Genomic_DNA"/>
</dbReference>
<protein>
    <recommendedName>
        <fullName evidence="4">Peptidase M23</fullName>
    </recommendedName>
</protein>
<proteinExistence type="predicted"/>
<dbReference type="Proteomes" id="UP000325292">
    <property type="component" value="Chromosome"/>
</dbReference>
<evidence type="ECO:0000256" key="1">
    <source>
        <dbReference type="SAM" id="SignalP"/>
    </source>
</evidence>
<feature type="chain" id="PRO_5045156763" description="Peptidase M23" evidence="1">
    <location>
        <begin position="32"/>
        <end position="102"/>
    </location>
</feature>
<reference evidence="2 3" key="1">
    <citation type="journal article" date="2019" name="Sci. Rep.">
        <title>Sulfobacillus thermotolerans: new insights into resistance and metabolic capacities of acidophilic chemolithotrophs.</title>
        <authorList>
            <person name="Panyushkina A.E."/>
            <person name="Babenko V.V."/>
            <person name="Nikitina A.S."/>
            <person name="Selezneva O.V."/>
            <person name="Tsaplina I.A."/>
            <person name="Letarova M.A."/>
            <person name="Kostryukova E.S."/>
            <person name="Letarov A.V."/>
        </authorList>
    </citation>
    <scope>NUCLEOTIDE SEQUENCE [LARGE SCALE GENOMIC DNA]</scope>
    <source>
        <strain evidence="2 3">Kr1</strain>
    </source>
</reference>
<accession>A0ABN5GX55</accession>
<feature type="signal peptide" evidence="1">
    <location>
        <begin position="1"/>
        <end position="31"/>
    </location>
</feature>
<gene>
    <name evidence="2" type="ORF">BXT84_02270</name>
</gene>
<evidence type="ECO:0008006" key="4">
    <source>
        <dbReference type="Google" id="ProtNLM"/>
    </source>
</evidence>